<dbReference type="InterPro" id="IPR029480">
    <property type="entry name" value="Transpos_assoc"/>
</dbReference>
<protein>
    <recommendedName>
        <fullName evidence="1">Transposase-associated domain-containing protein</fullName>
    </recommendedName>
</protein>
<name>A0A811SIN9_9POAL</name>
<organism evidence="2 3">
    <name type="scientific">Miscanthus lutarioriparius</name>
    <dbReference type="NCBI Taxonomy" id="422564"/>
    <lineage>
        <taxon>Eukaryota</taxon>
        <taxon>Viridiplantae</taxon>
        <taxon>Streptophyta</taxon>
        <taxon>Embryophyta</taxon>
        <taxon>Tracheophyta</taxon>
        <taxon>Spermatophyta</taxon>
        <taxon>Magnoliopsida</taxon>
        <taxon>Liliopsida</taxon>
        <taxon>Poales</taxon>
        <taxon>Poaceae</taxon>
        <taxon>PACMAD clade</taxon>
        <taxon>Panicoideae</taxon>
        <taxon>Andropogonodae</taxon>
        <taxon>Andropogoneae</taxon>
        <taxon>Saccharinae</taxon>
        <taxon>Miscanthus</taxon>
    </lineage>
</organism>
<dbReference type="EMBL" id="CAJGYO010000377">
    <property type="protein sequence ID" value="CAD6342036.1"/>
    <property type="molecule type" value="Genomic_DNA"/>
</dbReference>
<proteinExistence type="predicted"/>
<comment type="caution">
    <text evidence="2">The sequence shown here is derived from an EMBL/GenBank/DDBJ whole genome shotgun (WGS) entry which is preliminary data.</text>
</comment>
<evidence type="ECO:0000313" key="3">
    <source>
        <dbReference type="Proteomes" id="UP000604825"/>
    </source>
</evidence>
<evidence type="ECO:0000259" key="1">
    <source>
        <dbReference type="Pfam" id="PF13963"/>
    </source>
</evidence>
<dbReference type="OrthoDB" id="686166at2759"/>
<sequence>MRNGHKSCMLCPCVDCKNEKRYSNQLSVHAHLILRGFMDDYRCWNKHGEEGVNERDGEEGLHETCAGGNEEAPFGNEELYDDDVAEIAASPVPTVENLDA</sequence>
<gene>
    <name evidence="2" type="ORF">NCGR_LOCUS66134</name>
</gene>
<evidence type="ECO:0000313" key="2">
    <source>
        <dbReference type="EMBL" id="CAD6342036.1"/>
    </source>
</evidence>
<dbReference type="AlphaFoldDB" id="A0A811SIN9"/>
<dbReference type="Pfam" id="PF13963">
    <property type="entry name" value="Transpos_assoc"/>
    <property type="match status" value="1"/>
</dbReference>
<reference evidence="2" key="1">
    <citation type="submission" date="2020-10" db="EMBL/GenBank/DDBJ databases">
        <authorList>
            <person name="Han B."/>
            <person name="Lu T."/>
            <person name="Zhao Q."/>
            <person name="Huang X."/>
            <person name="Zhao Y."/>
        </authorList>
    </citation>
    <scope>NUCLEOTIDE SEQUENCE</scope>
</reference>
<keyword evidence="3" id="KW-1185">Reference proteome</keyword>
<dbReference type="Proteomes" id="UP000604825">
    <property type="component" value="Unassembled WGS sequence"/>
</dbReference>
<accession>A0A811SIN9</accession>
<feature type="domain" description="Transposase-associated" evidence="1">
    <location>
        <begin position="5"/>
        <end position="49"/>
    </location>
</feature>